<keyword evidence="2" id="KW-1185">Reference proteome</keyword>
<protein>
    <submittedName>
        <fullName evidence="1">Uncharacterized protein</fullName>
    </submittedName>
</protein>
<gene>
    <name evidence="1" type="ORF">C8A00DRAFT_10993</name>
</gene>
<accession>A0AAN6VVW6</accession>
<dbReference type="AlphaFoldDB" id="A0AAN6VVW6"/>
<reference evidence="1" key="1">
    <citation type="journal article" date="2023" name="Mol. Phylogenet. Evol.">
        <title>Genome-scale phylogeny and comparative genomics of the fungal order Sordariales.</title>
        <authorList>
            <person name="Hensen N."/>
            <person name="Bonometti L."/>
            <person name="Westerberg I."/>
            <person name="Brannstrom I.O."/>
            <person name="Guillou S."/>
            <person name="Cros-Aarteil S."/>
            <person name="Calhoun S."/>
            <person name="Haridas S."/>
            <person name="Kuo A."/>
            <person name="Mondo S."/>
            <person name="Pangilinan J."/>
            <person name="Riley R."/>
            <person name="LaButti K."/>
            <person name="Andreopoulos B."/>
            <person name="Lipzen A."/>
            <person name="Chen C."/>
            <person name="Yan M."/>
            <person name="Daum C."/>
            <person name="Ng V."/>
            <person name="Clum A."/>
            <person name="Steindorff A."/>
            <person name="Ohm R.A."/>
            <person name="Martin F."/>
            <person name="Silar P."/>
            <person name="Natvig D.O."/>
            <person name="Lalanne C."/>
            <person name="Gautier V."/>
            <person name="Ament-Velasquez S.L."/>
            <person name="Kruys A."/>
            <person name="Hutchinson M.I."/>
            <person name="Powell A.J."/>
            <person name="Barry K."/>
            <person name="Miller A.N."/>
            <person name="Grigoriev I.V."/>
            <person name="Debuchy R."/>
            <person name="Gladieux P."/>
            <person name="Hiltunen Thoren M."/>
            <person name="Johannesson H."/>
        </authorList>
    </citation>
    <scope>NUCLEOTIDE SEQUENCE</scope>
    <source>
        <strain evidence="1">CBS 538.74</strain>
    </source>
</reference>
<name>A0AAN6VVW6_9PEZI</name>
<dbReference type="EMBL" id="MU856840">
    <property type="protein sequence ID" value="KAK4158232.1"/>
    <property type="molecule type" value="Genomic_DNA"/>
</dbReference>
<dbReference type="Proteomes" id="UP001302745">
    <property type="component" value="Unassembled WGS sequence"/>
</dbReference>
<organism evidence="1 2">
    <name type="scientific">Chaetomidium leptoderma</name>
    <dbReference type="NCBI Taxonomy" id="669021"/>
    <lineage>
        <taxon>Eukaryota</taxon>
        <taxon>Fungi</taxon>
        <taxon>Dikarya</taxon>
        <taxon>Ascomycota</taxon>
        <taxon>Pezizomycotina</taxon>
        <taxon>Sordariomycetes</taxon>
        <taxon>Sordariomycetidae</taxon>
        <taxon>Sordariales</taxon>
        <taxon>Chaetomiaceae</taxon>
        <taxon>Chaetomidium</taxon>
    </lineage>
</organism>
<reference evidence="1" key="2">
    <citation type="submission" date="2023-05" db="EMBL/GenBank/DDBJ databases">
        <authorList>
            <consortium name="Lawrence Berkeley National Laboratory"/>
            <person name="Steindorff A."/>
            <person name="Hensen N."/>
            <person name="Bonometti L."/>
            <person name="Westerberg I."/>
            <person name="Brannstrom I.O."/>
            <person name="Guillou S."/>
            <person name="Cros-Aarteil S."/>
            <person name="Calhoun S."/>
            <person name="Haridas S."/>
            <person name="Kuo A."/>
            <person name="Mondo S."/>
            <person name="Pangilinan J."/>
            <person name="Riley R."/>
            <person name="Labutti K."/>
            <person name="Andreopoulos B."/>
            <person name="Lipzen A."/>
            <person name="Chen C."/>
            <person name="Yanf M."/>
            <person name="Daum C."/>
            <person name="Ng V."/>
            <person name="Clum A."/>
            <person name="Ohm R."/>
            <person name="Martin F."/>
            <person name="Silar P."/>
            <person name="Natvig D."/>
            <person name="Lalanne C."/>
            <person name="Gautier V."/>
            <person name="Ament-Velasquez S.L."/>
            <person name="Kruys A."/>
            <person name="Hutchinson M.I."/>
            <person name="Powell A.J."/>
            <person name="Barry K."/>
            <person name="Miller A.N."/>
            <person name="Grigoriev I.V."/>
            <person name="Debuchy R."/>
            <person name="Gladieux P."/>
            <person name="Thoren M.H."/>
            <person name="Johannesson H."/>
        </authorList>
    </citation>
    <scope>NUCLEOTIDE SEQUENCE</scope>
    <source>
        <strain evidence="1">CBS 538.74</strain>
    </source>
</reference>
<proteinExistence type="predicted"/>
<evidence type="ECO:0000313" key="2">
    <source>
        <dbReference type="Proteomes" id="UP001302745"/>
    </source>
</evidence>
<comment type="caution">
    <text evidence="1">The sequence shown here is derived from an EMBL/GenBank/DDBJ whole genome shotgun (WGS) entry which is preliminary data.</text>
</comment>
<evidence type="ECO:0000313" key="1">
    <source>
        <dbReference type="EMBL" id="KAK4158232.1"/>
    </source>
</evidence>
<sequence>MAGIRLPPWGYPVDEDLDEPPPASVADVIPPFKQYGEHNCGDHQHNFNNKLACSNCHTRVKLGELHDLPCGDLICRDCLLVKAFSVKYSIEKNRDEIHESRKKMVDIDLAFFDHPNMISSERNLLIRRHTLLKRKVIRLAGFTCCGVDMRLDRFLPCLSTMVSRELWLAARWLSDTPNARRVCAWPDCGAYLPVCCGYPVPEECARRWYCVVCQGNSMDCARTLEMAQTRFPFLPRGQPALTPSS</sequence>